<feature type="binding site" evidence="9">
    <location>
        <position position="132"/>
    </location>
    <ligand>
        <name>ATP</name>
        <dbReference type="ChEBI" id="CHEBI:30616"/>
    </ligand>
</feature>
<feature type="active site" description="Cysteine persulfide intermediate" evidence="9">
    <location>
        <position position="206"/>
    </location>
</feature>
<keyword evidence="9" id="KW-0963">Cytoplasm</keyword>
<evidence type="ECO:0000256" key="5">
    <source>
        <dbReference type="ARBA" id="ARBA00022840"/>
    </source>
</evidence>
<dbReference type="Gene3D" id="3.40.50.620">
    <property type="entry name" value="HUPs"/>
    <property type="match status" value="1"/>
</dbReference>
<keyword evidence="3 9" id="KW-0819">tRNA processing</keyword>
<keyword evidence="13" id="KW-1185">Reference proteome</keyword>
<feature type="region of interest" description="Interaction with tRNA" evidence="9">
    <location>
        <begin position="156"/>
        <end position="158"/>
    </location>
</feature>
<feature type="domain" description="tRNA-specific 2-thiouridylase MnmA-like central" evidence="11">
    <location>
        <begin position="250"/>
        <end position="306"/>
    </location>
</feature>
<feature type="site" description="Interaction with tRNA" evidence="9">
    <location>
        <position position="372"/>
    </location>
</feature>
<evidence type="ECO:0000256" key="2">
    <source>
        <dbReference type="ARBA" id="ARBA00022679"/>
    </source>
</evidence>
<sequence>MTERIAVAMSGGVDSSTVAALLKEQGYDLIGLSMQLWNQRRINVDADGNPLPSRCCSLDDLYDARAVADLLGIPFYVLNFEEDFESRVVRPFVVSYLNGNTPSPCVACNSRMKFDTLVALARDVGATKVATGHYARVQFNPTTGRWELLKGRDLRKDQSYFLFELTQDQLACALFPLGELSKAETREIARRHGLPTAEKAESQEICFIPDGNYARFIERYLADAGGSVEGVPQSPVAPALVQLGLRRNLPQPGDIVTTDGRVLGRHAGTHRYTIGQRRGLGVHTGDGRPLYVVGIDAVSGRVIVGSEEDLPGKSLVAGRLNWIAVTSPTAPLRCAARIRYRHEEAPAVVYPQPDGTARVVFDTPQKAMTPGQAVVFYDGERVLGGGWILAQD</sequence>
<keyword evidence="2 9" id="KW-0808">Transferase</keyword>
<reference evidence="12 13" key="1">
    <citation type="submission" date="2021-03" db="EMBL/GenBank/DDBJ databases">
        <title>Genomic and phenotypic characterization of Chloracidobacterium isolates provides evidence for multiple species.</title>
        <authorList>
            <person name="Saini M.K."/>
            <person name="Costas A.M.G."/>
            <person name="Tank M."/>
            <person name="Bryant D.A."/>
        </authorList>
    </citation>
    <scope>NUCLEOTIDE SEQUENCE [LARGE SCALE GENOMIC DNA]</scope>
    <source>
        <strain evidence="12 13">BV2-C</strain>
    </source>
</reference>
<dbReference type="Pfam" id="PF20258">
    <property type="entry name" value="tRNA_Me_trans_C"/>
    <property type="match status" value="1"/>
</dbReference>
<gene>
    <name evidence="9 12" type="primary">mnmA</name>
    <name evidence="12" type="ORF">J8C06_10690</name>
</gene>
<feature type="binding site" evidence="9">
    <location>
        <position position="34"/>
    </location>
    <ligand>
        <name>ATP</name>
        <dbReference type="ChEBI" id="CHEBI:30616"/>
    </ligand>
</feature>
<keyword evidence="7" id="KW-1015">Disulfide bond</keyword>
<dbReference type="Pfam" id="PF20259">
    <property type="entry name" value="tRNA_Me_trans_M"/>
    <property type="match status" value="1"/>
</dbReference>
<dbReference type="NCBIfam" id="NF001138">
    <property type="entry name" value="PRK00143.1"/>
    <property type="match status" value="1"/>
</dbReference>
<feature type="active site" description="Nucleophile" evidence="9">
    <location>
        <position position="108"/>
    </location>
</feature>
<name>A0ABX8B746_9BACT</name>
<keyword evidence="6 9" id="KW-0694">RNA-binding</keyword>
<dbReference type="Gene3D" id="2.40.30.10">
    <property type="entry name" value="Translation factors"/>
    <property type="match status" value="1"/>
</dbReference>
<feature type="binding site" evidence="9">
    <location>
        <begin position="8"/>
        <end position="15"/>
    </location>
    <ligand>
        <name>ATP</name>
        <dbReference type="ChEBI" id="CHEBI:30616"/>
    </ligand>
</feature>
<dbReference type="InterPro" id="IPR046884">
    <property type="entry name" value="MnmA-like_central"/>
</dbReference>
<accession>A0ABX8B746</accession>
<dbReference type="HAMAP" id="MF_00144">
    <property type="entry name" value="tRNA_thiouridyl_MnmA"/>
    <property type="match status" value="1"/>
</dbReference>
<comment type="function">
    <text evidence="9">Catalyzes the 2-thiolation of uridine at the wobble position (U34) of tRNA, leading to the formation of s(2)U34.</text>
</comment>
<comment type="similarity">
    <text evidence="9">Belongs to the MnmA/TRMU family.</text>
</comment>
<dbReference type="InterPro" id="IPR023382">
    <property type="entry name" value="MnmA-like_central_sf"/>
</dbReference>
<evidence type="ECO:0000256" key="7">
    <source>
        <dbReference type="ARBA" id="ARBA00023157"/>
    </source>
</evidence>
<dbReference type="RefSeq" id="WP_211428677.1">
    <property type="nucleotide sequence ID" value="NZ_CP072648.1"/>
</dbReference>
<keyword evidence="1 9" id="KW-0820">tRNA-binding</keyword>
<feature type="region of interest" description="Interaction with tRNA" evidence="9">
    <location>
        <begin position="339"/>
        <end position="340"/>
    </location>
</feature>
<dbReference type="PANTHER" id="PTHR11933">
    <property type="entry name" value="TRNA 5-METHYLAMINOMETHYL-2-THIOURIDYLATE -METHYLTRANSFERASE"/>
    <property type="match status" value="1"/>
</dbReference>
<evidence type="ECO:0000259" key="11">
    <source>
        <dbReference type="Pfam" id="PF20259"/>
    </source>
</evidence>
<dbReference type="InterPro" id="IPR046885">
    <property type="entry name" value="MnmA-like_C"/>
</dbReference>
<evidence type="ECO:0000313" key="12">
    <source>
        <dbReference type="EMBL" id="QUW02786.1"/>
    </source>
</evidence>
<organism evidence="12 13">
    <name type="scientific">Chloracidobacterium validum</name>
    <dbReference type="NCBI Taxonomy" id="2821543"/>
    <lineage>
        <taxon>Bacteria</taxon>
        <taxon>Pseudomonadati</taxon>
        <taxon>Acidobacteriota</taxon>
        <taxon>Terriglobia</taxon>
        <taxon>Terriglobales</taxon>
        <taxon>Acidobacteriaceae</taxon>
        <taxon>Chloracidobacterium</taxon>
    </lineage>
</organism>
<dbReference type="EC" id="2.8.1.13" evidence="9"/>
<feature type="site" description="Interaction with tRNA" evidence="9">
    <location>
        <position position="133"/>
    </location>
</feature>
<evidence type="ECO:0000256" key="8">
    <source>
        <dbReference type="ARBA" id="ARBA00051542"/>
    </source>
</evidence>
<dbReference type="EMBL" id="CP072648">
    <property type="protein sequence ID" value="QUW02786.1"/>
    <property type="molecule type" value="Genomic_DNA"/>
</dbReference>
<dbReference type="Gene3D" id="2.30.30.280">
    <property type="entry name" value="Adenine nucleotide alpha hydrolases-like domains"/>
    <property type="match status" value="1"/>
</dbReference>
<dbReference type="Pfam" id="PF03054">
    <property type="entry name" value="tRNA_Me_trans"/>
    <property type="match status" value="1"/>
</dbReference>
<evidence type="ECO:0000256" key="3">
    <source>
        <dbReference type="ARBA" id="ARBA00022694"/>
    </source>
</evidence>
<protein>
    <recommendedName>
        <fullName evidence="9">tRNA-specific 2-thiouridylase MnmA</fullName>
        <ecNumber evidence="9">2.8.1.13</ecNumber>
    </recommendedName>
</protein>
<dbReference type="CDD" id="cd01998">
    <property type="entry name" value="MnmA_TRMU-like"/>
    <property type="match status" value="1"/>
</dbReference>
<comment type="subcellular location">
    <subcellularLocation>
        <location evidence="9">Cytoplasm</location>
    </subcellularLocation>
</comment>
<feature type="domain" description="tRNA-specific 2-thiouridylase MnmA-like C-terminal" evidence="10">
    <location>
        <begin position="314"/>
        <end position="388"/>
    </location>
</feature>
<dbReference type="InterPro" id="IPR004506">
    <property type="entry name" value="MnmA-like"/>
</dbReference>
<dbReference type="GO" id="GO:0103016">
    <property type="term" value="F:tRNA-uridine 2-sulfurtransferase activity"/>
    <property type="evidence" value="ECO:0007669"/>
    <property type="project" value="UniProtKB-EC"/>
</dbReference>
<dbReference type="PANTHER" id="PTHR11933:SF5">
    <property type="entry name" value="MITOCHONDRIAL TRNA-SPECIFIC 2-THIOURIDYLASE 1"/>
    <property type="match status" value="1"/>
</dbReference>
<dbReference type="Proteomes" id="UP000676506">
    <property type="component" value="Chromosome 1"/>
</dbReference>
<comment type="caution">
    <text evidence="9">Lacks conserved residue(s) required for the propagation of feature annotation.</text>
</comment>
<evidence type="ECO:0000256" key="6">
    <source>
        <dbReference type="ARBA" id="ARBA00022884"/>
    </source>
</evidence>
<evidence type="ECO:0000256" key="4">
    <source>
        <dbReference type="ARBA" id="ARBA00022741"/>
    </source>
</evidence>
<evidence type="ECO:0000313" key="13">
    <source>
        <dbReference type="Proteomes" id="UP000676506"/>
    </source>
</evidence>
<dbReference type="InterPro" id="IPR014729">
    <property type="entry name" value="Rossmann-like_a/b/a_fold"/>
</dbReference>
<evidence type="ECO:0000256" key="9">
    <source>
        <dbReference type="HAMAP-Rule" id="MF_00144"/>
    </source>
</evidence>
<evidence type="ECO:0000256" key="1">
    <source>
        <dbReference type="ARBA" id="ARBA00022555"/>
    </source>
</evidence>
<evidence type="ECO:0000259" key="10">
    <source>
        <dbReference type="Pfam" id="PF20258"/>
    </source>
</evidence>
<proteinExistence type="inferred from homology"/>
<keyword evidence="5 9" id="KW-0067">ATP-binding</keyword>
<keyword evidence="4 9" id="KW-0547">Nucleotide-binding</keyword>
<comment type="catalytic activity">
    <reaction evidence="8 9">
        <text>S-sulfanyl-L-cysteinyl-[protein] + uridine(34) in tRNA + AH2 + ATP = 2-thiouridine(34) in tRNA + L-cysteinyl-[protein] + A + AMP + diphosphate + H(+)</text>
        <dbReference type="Rhea" id="RHEA:47032"/>
        <dbReference type="Rhea" id="RHEA-COMP:10131"/>
        <dbReference type="Rhea" id="RHEA-COMP:11726"/>
        <dbReference type="Rhea" id="RHEA-COMP:11727"/>
        <dbReference type="Rhea" id="RHEA-COMP:11728"/>
        <dbReference type="ChEBI" id="CHEBI:13193"/>
        <dbReference type="ChEBI" id="CHEBI:15378"/>
        <dbReference type="ChEBI" id="CHEBI:17499"/>
        <dbReference type="ChEBI" id="CHEBI:29950"/>
        <dbReference type="ChEBI" id="CHEBI:30616"/>
        <dbReference type="ChEBI" id="CHEBI:33019"/>
        <dbReference type="ChEBI" id="CHEBI:61963"/>
        <dbReference type="ChEBI" id="CHEBI:65315"/>
        <dbReference type="ChEBI" id="CHEBI:87170"/>
        <dbReference type="ChEBI" id="CHEBI:456215"/>
        <dbReference type="EC" id="2.8.1.13"/>
    </reaction>
</comment>
<dbReference type="SUPFAM" id="SSF52402">
    <property type="entry name" value="Adenine nucleotide alpha hydrolases-like"/>
    <property type="match status" value="1"/>
</dbReference>